<name>A0AAD8YEK6_9STRA</name>
<feature type="compositionally biased region" description="Low complexity" evidence="2">
    <location>
        <begin position="453"/>
        <end position="463"/>
    </location>
</feature>
<feature type="compositionally biased region" description="Acidic residues" evidence="2">
    <location>
        <begin position="438"/>
        <end position="452"/>
    </location>
</feature>
<protein>
    <submittedName>
        <fullName evidence="3">Uncharacterized protein</fullName>
    </submittedName>
</protein>
<dbReference type="Proteomes" id="UP001224775">
    <property type="component" value="Unassembled WGS sequence"/>
</dbReference>
<evidence type="ECO:0000256" key="1">
    <source>
        <dbReference type="SAM" id="Coils"/>
    </source>
</evidence>
<sequence>MAAAKRSHHREYFVPAEVPDDLSRSTRGCAPACCAFLGLPPPPTGANPRWSYILQRISSQDYIIRSFDNLDIIKHHLDNLFVATMNKDGTSGVGHSAVLYRGEDQMGSTKCHLFNPGKLTPHALGQVDLSRQRNTKGWNYICAAFIPVEMDPLSLYIVVVCLHRSGVGGTTVAFDIGSNGDAGTPRRTPSRATKRCKSMTSLFYKERDHKEMIGQHDAKYLHDEGQGWVNWFHHESSQFVIARKTTFSGYDIEGAEEGKDRFIGYAALAEWAFKEGIYQKKAFLDEVGLEEDDLNKLFKSTTITARKRKQKIHSTDNAANAKKKKKKKNHDGVDMAMALREQLVAEFVEEDERIASEANAAKPSATKDTSTSPSDEERSSKSSEEESSFGGGNCDGDNGEDDEDWKDDETEQQAKVSNPKQVSTTKSAQQEPSPSQENDGDVSDVSDLEDDVSGSGVAQSSQQEQEEGEGRDMSTVGLGNQAMVSEIKELRAEVYAKSQAEAKLKAELNTKSDELEAVQNEVHRLHIEINDLKADAKSRAEETVTDQDEHRRLRDAIETKNGEISRLQRELTAAATTAQEHIPDYIVKPCDICDDRVAFGSEDEGKAIILHQVSEALSNRDGRTIELAKRWSDADMMKKKMMNALLLLLLCFSTAESFAPSQTIKIPCCTTSPPKHHQACGGNSRLQPRSCSNSNTSLMSILPRRNFLQSSLLFGTVQIIRHPQEALAAEETTSITSISSPAPLSDETKPFHSAAYTLKEYTNSIVASRDTNISPKEVYDTISSNYLQEAYDAAINSNTIPKALDVGAGAGVSTEVLYRLGYHEIDALDWSGEAWTRYVVEDPMGYCPEGVRFYELDDERYLDQWRGANSNNNSGGGDKQLFDIIVFNFAVNEAKAQQFAKELVNKQHGRLLAPINTSNDYWLKQTYQVMDSDGKVLWSAVDVGAWSVQFQPDVTQDTCSGIWCAPFNGFQKKRYDEGLSIMKLSMDYDMMKEEGYNMNVDWDAISLGKRYEVPSELLDRIEHVIPTVLKDGRDSCTTTDAITVKYHEGDLQVPHIDPCDATLLIFFIRRWLLVLFISYAMGQDDDDDGSGRVLKGEKIVLQIMLEYIGDEDFSKMFVLAETHSSKGMKSFPLVEDNHEAMTIWKMVAIESAVLEISLSSVGIITTKLIANGEAIVPRIFEFERDTQRVLAYYKHAAANSLHDGNERQASGMMMKKMGPAANSFMGMSVKRGISLVWKLKGKKDALWRRLEAKYGVPVKHAWEYDDEVAEDLDGECEEDEMR</sequence>
<evidence type="ECO:0000313" key="4">
    <source>
        <dbReference type="Proteomes" id="UP001224775"/>
    </source>
</evidence>
<proteinExistence type="predicted"/>
<feature type="coiled-coil region" evidence="1">
    <location>
        <begin position="501"/>
        <end position="570"/>
    </location>
</feature>
<dbReference type="CDD" id="cd02440">
    <property type="entry name" value="AdoMet_MTases"/>
    <property type="match status" value="1"/>
</dbReference>
<gene>
    <name evidence="3" type="ORF">QTG54_005622</name>
</gene>
<accession>A0AAD8YEK6</accession>
<keyword evidence="1" id="KW-0175">Coiled coil</keyword>
<dbReference type="InterPro" id="IPR029063">
    <property type="entry name" value="SAM-dependent_MTases_sf"/>
</dbReference>
<feature type="region of interest" description="Disordered" evidence="2">
    <location>
        <begin position="308"/>
        <end position="332"/>
    </location>
</feature>
<comment type="caution">
    <text evidence="3">The sequence shown here is derived from an EMBL/GenBank/DDBJ whole genome shotgun (WGS) entry which is preliminary data.</text>
</comment>
<dbReference type="EMBL" id="JATAAI010000008">
    <property type="protein sequence ID" value="KAK1744025.1"/>
    <property type="molecule type" value="Genomic_DNA"/>
</dbReference>
<reference evidence="3" key="1">
    <citation type="submission" date="2023-06" db="EMBL/GenBank/DDBJ databases">
        <title>Survivors Of The Sea: Transcriptome response of Skeletonema marinoi to long-term dormancy.</title>
        <authorList>
            <person name="Pinder M.I.M."/>
            <person name="Kourtchenko O."/>
            <person name="Robertson E.K."/>
            <person name="Larsson T."/>
            <person name="Maumus F."/>
            <person name="Osuna-Cruz C.M."/>
            <person name="Vancaester E."/>
            <person name="Stenow R."/>
            <person name="Vandepoele K."/>
            <person name="Ploug H."/>
            <person name="Bruchert V."/>
            <person name="Godhe A."/>
            <person name="Topel M."/>
        </authorList>
    </citation>
    <scope>NUCLEOTIDE SEQUENCE</scope>
    <source>
        <strain evidence="3">R05AC</strain>
    </source>
</reference>
<feature type="region of interest" description="Disordered" evidence="2">
    <location>
        <begin position="355"/>
        <end position="476"/>
    </location>
</feature>
<keyword evidence="4" id="KW-1185">Reference proteome</keyword>
<evidence type="ECO:0000256" key="2">
    <source>
        <dbReference type="SAM" id="MobiDB-lite"/>
    </source>
</evidence>
<evidence type="ECO:0000313" key="3">
    <source>
        <dbReference type="EMBL" id="KAK1744025.1"/>
    </source>
</evidence>
<feature type="compositionally biased region" description="Basic and acidic residues" evidence="2">
    <location>
        <begin position="375"/>
        <end position="384"/>
    </location>
</feature>
<organism evidence="3 4">
    <name type="scientific">Skeletonema marinoi</name>
    <dbReference type="NCBI Taxonomy" id="267567"/>
    <lineage>
        <taxon>Eukaryota</taxon>
        <taxon>Sar</taxon>
        <taxon>Stramenopiles</taxon>
        <taxon>Ochrophyta</taxon>
        <taxon>Bacillariophyta</taxon>
        <taxon>Coscinodiscophyceae</taxon>
        <taxon>Thalassiosirophycidae</taxon>
        <taxon>Thalassiosirales</taxon>
        <taxon>Skeletonemataceae</taxon>
        <taxon>Skeletonema</taxon>
        <taxon>Skeletonema marinoi-dohrnii complex</taxon>
    </lineage>
</organism>
<feature type="compositionally biased region" description="Polar residues" evidence="2">
    <location>
        <begin position="413"/>
        <end position="437"/>
    </location>
</feature>
<feature type="compositionally biased region" description="Acidic residues" evidence="2">
    <location>
        <begin position="397"/>
        <end position="411"/>
    </location>
</feature>
<dbReference type="SUPFAM" id="SSF53335">
    <property type="entry name" value="S-adenosyl-L-methionine-dependent methyltransferases"/>
    <property type="match status" value="1"/>
</dbReference>